<gene>
    <name evidence="2" type="ORF">S01H1_12938</name>
</gene>
<dbReference type="InterPro" id="IPR050194">
    <property type="entry name" value="Glycosyltransferase_grp1"/>
</dbReference>
<dbReference type="Gene3D" id="3.40.50.2000">
    <property type="entry name" value="Glycogen Phosphorylase B"/>
    <property type="match status" value="2"/>
</dbReference>
<reference evidence="2" key="1">
    <citation type="journal article" date="2014" name="Front. Microbiol.">
        <title>High frequency of phylogenetically diverse reductive dehalogenase-homologous genes in deep subseafloor sedimentary metagenomes.</title>
        <authorList>
            <person name="Kawai M."/>
            <person name="Futagami T."/>
            <person name="Toyoda A."/>
            <person name="Takaki Y."/>
            <person name="Nishi S."/>
            <person name="Hori S."/>
            <person name="Arai W."/>
            <person name="Tsubouchi T."/>
            <person name="Morono Y."/>
            <person name="Uchiyama I."/>
            <person name="Ito T."/>
            <person name="Fujiyama A."/>
            <person name="Inagaki F."/>
            <person name="Takami H."/>
        </authorList>
    </citation>
    <scope>NUCLEOTIDE SEQUENCE</scope>
    <source>
        <strain evidence="2">Expedition CK06-06</strain>
    </source>
</reference>
<feature type="non-terminal residue" evidence="2">
    <location>
        <position position="1"/>
    </location>
</feature>
<sequence>YRESDIFIMPSQKETFGLVYGEAMSQGLPIIYSKGQGIDGYFKEGKVGYSVNPNDTNDIIKKIELILENYHNISKNCHDMVEKFSWENIARTYHNIYMSR</sequence>
<dbReference type="CDD" id="cd03801">
    <property type="entry name" value="GT4_PimA-like"/>
    <property type="match status" value="1"/>
</dbReference>
<dbReference type="Pfam" id="PF00534">
    <property type="entry name" value="Glycos_transf_1"/>
    <property type="match status" value="1"/>
</dbReference>
<dbReference type="SUPFAM" id="SSF53756">
    <property type="entry name" value="UDP-Glycosyltransferase/glycogen phosphorylase"/>
    <property type="match status" value="1"/>
</dbReference>
<dbReference type="EMBL" id="BARS01006656">
    <property type="protein sequence ID" value="GAF71811.1"/>
    <property type="molecule type" value="Genomic_DNA"/>
</dbReference>
<dbReference type="GO" id="GO:0016757">
    <property type="term" value="F:glycosyltransferase activity"/>
    <property type="evidence" value="ECO:0007669"/>
    <property type="project" value="InterPro"/>
</dbReference>
<dbReference type="AlphaFoldDB" id="X0S9D6"/>
<comment type="caution">
    <text evidence="2">The sequence shown here is derived from an EMBL/GenBank/DDBJ whole genome shotgun (WGS) entry which is preliminary data.</text>
</comment>
<protein>
    <recommendedName>
        <fullName evidence="1">Glycosyl transferase family 1 domain-containing protein</fullName>
    </recommendedName>
</protein>
<dbReference type="InterPro" id="IPR001296">
    <property type="entry name" value="Glyco_trans_1"/>
</dbReference>
<name>X0S9D6_9ZZZZ</name>
<feature type="domain" description="Glycosyl transferase family 1" evidence="1">
    <location>
        <begin position="1"/>
        <end position="81"/>
    </location>
</feature>
<evidence type="ECO:0000313" key="2">
    <source>
        <dbReference type="EMBL" id="GAF71811.1"/>
    </source>
</evidence>
<accession>X0S9D6</accession>
<dbReference type="PANTHER" id="PTHR45947">
    <property type="entry name" value="SULFOQUINOVOSYL TRANSFERASE SQD2"/>
    <property type="match status" value="1"/>
</dbReference>
<proteinExistence type="predicted"/>
<organism evidence="2">
    <name type="scientific">marine sediment metagenome</name>
    <dbReference type="NCBI Taxonomy" id="412755"/>
    <lineage>
        <taxon>unclassified sequences</taxon>
        <taxon>metagenomes</taxon>
        <taxon>ecological metagenomes</taxon>
    </lineage>
</organism>
<dbReference type="PANTHER" id="PTHR45947:SF3">
    <property type="entry name" value="SULFOQUINOVOSYL TRANSFERASE SQD2"/>
    <property type="match status" value="1"/>
</dbReference>
<evidence type="ECO:0000259" key="1">
    <source>
        <dbReference type="Pfam" id="PF00534"/>
    </source>
</evidence>